<evidence type="ECO:0000256" key="2">
    <source>
        <dbReference type="ARBA" id="ARBA00022630"/>
    </source>
</evidence>
<dbReference type="SUPFAM" id="SSF54292">
    <property type="entry name" value="2Fe-2S ferredoxin-like"/>
    <property type="match status" value="1"/>
</dbReference>
<evidence type="ECO:0000259" key="8">
    <source>
        <dbReference type="PROSITE" id="PS51085"/>
    </source>
</evidence>
<evidence type="ECO:0000256" key="7">
    <source>
        <dbReference type="ARBA" id="ARBA00023014"/>
    </source>
</evidence>
<dbReference type="Gene3D" id="3.10.20.30">
    <property type="match status" value="1"/>
</dbReference>
<dbReference type="Gene3D" id="3.40.50.80">
    <property type="entry name" value="Nucleotide-binding domain of ferredoxin-NADP reductase (FNR) module"/>
    <property type="match status" value="1"/>
</dbReference>
<evidence type="ECO:0000256" key="4">
    <source>
        <dbReference type="ARBA" id="ARBA00022723"/>
    </source>
</evidence>
<sequence length="317" mass="33481">MTTDVITATVAARRTLTPRVEEFTLLLPDDAPLQAWSAGSHLDVHLPGSPVTRQYSLCSPSSRNSYVIAVDRRVEQDGGRGGSEALHRAAVLGASVEVGEPRNHFPLTRALNYIFVAGGVGVTPMLSLAAEVERSGRPWQMLCLARTAEDMPYLAELQGKYGGKITFHGSSAGRLDLGAALADLPGGTAVYVCGPGTLADDIAGAVEDQPAVDVFVEQFTAPDLQDGTAMSFDVTLATSGETFTVAPDISLLDTLEGKGKVLASSCREGVCGTCEVGVVSGEVDHRDNVLTPEERSENESMMVCVSRCRSGRLVLDL</sequence>
<dbReference type="PROSITE" id="PS00197">
    <property type="entry name" value="2FE2S_FER_1"/>
    <property type="match status" value="1"/>
</dbReference>
<evidence type="ECO:0000313" key="10">
    <source>
        <dbReference type="EMBL" id="AHW62736.1"/>
    </source>
</evidence>
<proteinExistence type="predicted"/>
<protein>
    <submittedName>
        <fullName evidence="10">Putative oxidoreductase</fullName>
    </submittedName>
</protein>
<gene>
    <name evidence="10" type="ORF">CGLY_01440</name>
</gene>
<dbReference type="KEGG" id="cgy:CGLY_01440"/>
<dbReference type="RefSeq" id="WP_038545479.1">
    <property type="nucleotide sequence ID" value="NZ_CP006842.1"/>
</dbReference>
<dbReference type="EMBL" id="CP006842">
    <property type="protein sequence ID" value="AHW62736.1"/>
    <property type="molecule type" value="Genomic_DNA"/>
</dbReference>
<dbReference type="PANTHER" id="PTHR47354">
    <property type="entry name" value="NADH OXIDOREDUCTASE HCR"/>
    <property type="match status" value="1"/>
</dbReference>
<dbReference type="PANTHER" id="PTHR47354:SF1">
    <property type="entry name" value="CARNITINE MONOOXYGENASE REDUCTASE SUBUNIT"/>
    <property type="match status" value="1"/>
</dbReference>
<evidence type="ECO:0000256" key="6">
    <source>
        <dbReference type="ARBA" id="ARBA00023004"/>
    </source>
</evidence>
<organism evidence="10 11">
    <name type="scientific">Corynebacterium glyciniphilum AJ 3170</name>
    <dbReference type="NCBI Taxonomy" id="1404245"/>
    <lineage>
        <taxon>Bacteria</taxon>
        <taxon>Bacillati</taxon>
        <taxon>Actinomycetota</taxon>
        <taxon>Actinomycetes</taxon>
        <taxon>Mycobacteriales</taxon>
        <taxon>Corynebacteriaceae</taxon>
        <taxon>Corynebacterium</taxon>
    </lineage>
</organism>
<dbReference type="InterPro" id="IPR017927">
    <property type="entry name" value="FAD-bd_FR_type"/>
</dbReference>
<accession>X5E7T8</accession>
<keyword evidence="6" id="KW-0408">Iron</keyword>
<evidence type="ECO:0000256" key="1">
    <source>
        <dbReference type="ARBA" id="ARBA00001974"/>
    </source>
</evidence>
<keyword evidence="5" id="KW-0560">Oxidoreductase</keyword>
<keyword evidence="7" id="KW-0411">Iron-sulfur</keyword>
<keyword evidence="2" id="KW-0285">Flavoprotein</keyword>
<dbReference type="GO" id="GO:0016491">
    <property type="term" value="F:oxidoreductase activity"/>
    <property type="evidence" value="ECO:0007669"/>
    <property type="project" value="UniProtKB-KW"/>
</dbReference>
<dbReference type="Pfam" id="PF00111">
    <property type="entry name" value="Fer2"/>
    <property type="match status" value="1"/>
</dbReference>
<comment type="cofactor">
    <cofactor evidence="1">
        <name>FAD</name>
        <dbReference type="ChEBI" id="CHEBI:57692"/>
    </cofactor>
</comment>
<evidence type="ECO:0000256" key="3">
    <source>
        <dbReference type="ARBA" id="ARBA00022714"/>
    </source>
</evidence>
<reference evidence="10 11" key="1">
    <citation type="journal article" date="2015" name="Int. J. Syst. Evol. Microbiol.">
        <title>Revisiting Corynebacterium glyciniphilum (ex Kubota et al., 1972) sp. nov., nom. rev., isolated from putrefied banana.</title>
        <authorList>
            <person name="Al-Dilaimi A."/>
            <person name="Bednarz H."/>
            <person name="Lomker A."/>
            <person name="Niehaus K."/>
            <person name="Kalinowski J."/>
            <person name="Ruckert C."/>
        </authorList>
    </citation>
    <scope>NUCLEOTIDE SEQUENCE [LARGE SCALE GENOMIC DNA]</scope>
    <source>
        <strain evidence="10">AJ 3170</strain>
    </source>
</reference>
<dbReference type="eggNOG" id="COG1018">
    <property type="taxonomic scope" value="Bacteria"/>
</dbReference>
<dbReference type="CDD" id="cd00207">
    <property type="entry name" value="fer2"/>
    <property type="match status" value="1"/>
</dbReference>
<dbReference type="PRINTS" id="PR00409">
    <property type="entry name" value="PHDIOXRDTASE"/>
</dbReference>
<dbReference type="InterPro" id="IPR001041">
    <property type="entry name" value="2Fe-2S_ferredoxin-type"/>
</dbReference>
<name>X5E7T8_9CORY</name>
<dbReference type="InterPro" id="IPR012675">
    <property type="entry name" value="Beta-grasp_dom_sf"/>
</dbReference>
<dbReference type="InterPro" id="IPR050415">
    <property type="entry name" value="MRET"/>
</dbReference>
<feature type="domain" description="FAD-binding FR-type" evidence="9">
    <location>
        <begin position="3"/>
        <end position="108"/>
    </location>
</feature>
<dbReference type="InterPro" id="IPR006058">
    <property type="entry name" value="2Fe2S_fd_BS"/>
</dbReference>
<dbReference type="HOGENOM" id="CLU_003827_17_0_11"/>
<dbReference type="InterPro" id="IPR036010">
    <property type="entry name" value="2Fe-2S_ferredoxin-like_sf"/>
</dbReference>
<dbReference type="CDD" id="cd06185">
    <property type="entry name" value="PDR_like"/>
    <property type="match status" value="1"/>
</dbReference>
<dbReference type="GO" id="GO:0051537">
    <property type="term" value="F:2 iron, 2 sulfur cluster binding"/>
    <property type="evidence" value="ECO:0007669"/>
    <property type="project" value="UniProtKB-KW"/>
</dbReference>
<evidence type="ECO:0000313" key="11">
    <source>
        <dbReference type="Proteomes" id="UP000023703"/>
    </source>
</evidence>
<dbReference type="STRING" id="1404245.CGLY_01440"/>
<dbReference type="Gene3D" id="2.40.30.10">
    <property type="entry name" value="Translation factors"/>
    <property type="match status" value="1"/>
</dbReference>
<keyword evidence="11" id="KW-1185">Reference proteome</keyword>
<dbReference type="InterPro" id="IPR017938">
    <property type="entry name" value="Riboflavin_synthase-like_b-brl"/>
</dbReference>
<keyword evidence="4" id="KW-0479">Metal-binding</keyword>
<dbReference type="PROSITE" id="PS51384">
    <property type="entry name" value="FAD_FR"/>
    <property type="match status" value="1"/>
</dbReference>
<keyword evidence="3" id="KW-0001">2Fe-2S</keyword>
<feature type="domain" description="2Fe-2S ferredoxin-type" evidence="8">
    <location>
        <begin position="232"/>
        <end position="317"/>
    </location>
</feature>
<evidence type="ECO:0000259" key="9">
    <source>
        <dbReference type="PROSITE" id="PS51384"/>
    </source>
</evidence>
<dbReference type="SUPFAM" id="SSF63380">
    <property type="entry name" value="Riboflavin synthase domain-like"/>
    <property type="match status" value="1"/>
</dbReference>
<dbReference type="InterPro" id="IPR039261">
    <property type="entry name" value="FNR_nucleotide-bd"/>
</dbReference>
<dbReference type="SUPFAM" id="SSF52343">
    <property type="entry name" value="Ferredoxin reductase-like, C-terminal NADP-linked domain"/>
    <property type="match status" value="1"/>
</dbReference>
<dbReference type="PROSITE" id="PS51085">
    <property type="entry name" value="2FE2S_FER_2"/>
    <property type="match status" value="1"/>
</dbReference>
<dbReference type="Proteomes" id="UP000023703">
    <property type="component" value="Chromosome"/>
</dbReference>
<dbReference type="AlphaFoldDB" id="X5E7T8"/>
<dbReference type="GO" id="GO:0046872">
    <property type="term" value="F:metal ion binding"/>
    <property type="evidence" value="ECO:0007669"/>
    <property type="project" value="UniProtKB-KW"/>
</dbReference>
<evidence type="ECO:0000256" key="5">
    <source>
        <dbReference type="ARBA" id="ARBA00023002"/>
    </source>
</evidence>
<dbReference type="OrthoDB" id="3664945at2"/>